<dbReference type="Gene3D" id="1.10.10.10">
    <property type="entry name" value="Winged helix-like DNA-binding domain superfamily/Winged helix DNA-binding domain"/>
    <property type="match status" value="1"/>
</dbReference>
<evidence type="ECO:0000259" key="3">
    <source>
        <dbReference type="Pfam" id="PF04967"/>
    </source>
</evidence>
<keyword evidence="6" id="KW-1185">Reference proteome</keyword>
<feature type="domain" description="HTH bat-type" evidence="3">
    <location>
        <begin position="162"/>
        <end position="213"/>
    </location>
</feature>
<dbReference type="InterPro" id="IPR056493">
    <property type="entry name" value="HVO_0513_N"/>
</dbReference>
<dbReference type="PANTHER" id="PTHR34236">
    <property type="entry name" value="DIMETHYL SULFOXIDE REDUCTASE TRANSCRIPTIONAL ACTIVATOR"/>
    <property type="match status" value="1"/>
</dbReference>
<dbReference type="Proteomes" id="UP000184203">
    <property type="component" value="Unassembled WGS sequence"/>
</dbReference>
<gene>
    <name evidence="5" type="ORF">SAMN05444342_1187</name>
</gene>
<feature type="domain" description="HVO-0513-like N-terminal" evidence="4">
    <location>
        <begin position="17"/>
        <end position="151"/>
    </location>
</feature>
<evidence type="ECO:0000313" key="6">
    <source>
        <dbReference type="Proteomes" id="UP000184203"/>
    </source>
</evidence>
<dbReference type="AlphaFoldDB" id="A0A1M6R6G8"/>
<keyword evidence="1" id="KW-0805">Transcription regulation</keyword>
<protein>
    <submittedName>
        <fullName evidence="5">Predicted DNA binding protein, contains HTH domain</fullName>
    </submittedName>
</protein>
<proteinExistence type="predicted"/>
<evidence type="ECO:0000256" key="2">
    <source>
        <dbReference type="ARBA" id="ARBA00023163"/>
    </source>
</evidence>
<dbReference type="RefSeq" id="WP_232423812.1">
    <property type="nucleotide sequence ID" value="NZ_AEMG01000019.1"/>
</dbReference>
<dbReference type="InterPro" id="IPR036388">
    <property type="entry name" value="WH-like_DNA-bd_sf"/>
</dbReference>
<organism evidence="5 6">
    <name type="scientific">Haladaptatus paucihalophilus DX253</name>
    <dbReference type="NCBI Taxonomy" id="797209"/>
    <lineage>
        <taxon>Archaea</taxon>
        <taxon>Methanobacteriati</taxon>
        <taxon>Methanobacteriota</taxon>
        <taxon>Stenosarchaea group</taxon>
        <taxon>Halobacteria</taxon>
        <taxon>Halobacteriales</taxon>
        <taxon>Haladaptataceae</taxon>
        <taxon>Haladaptatus</taxon>
    </lineage>
</organism>
<sequence>MMRFLTLKLVLDGQGIHPVGDVIAARADVTRDQLLHVNSIFNGGGVLLYRLRGNSDGLVEDLDAHESVLAYDILDVHDGSFHIYIYVEAGEPAGTLMYVVEKYALIIDTPLTYTDSGDILATVVGTQEMIQRAFRELPQRIDIRVEQTGEYAPDSDHLFSGLTDRQREVLETAVKHGYYQIPRQATHADIAERLECAPSTVDEHLRKAEAHLFSTLFGR</sequence>
<dbReference type="InterPro" id="IPR013324">
    <property type="entry name" value="RNA_pol_sigma_r3/r4-like"/>
</dbReference>
<accession>A0A1M6R6G8</accession>
<reference evidence="6" key="1">
    <citation type="submission" date="2016-11" db="EMBL/GenBank/DDBJ databases">
        <authorList>
            <person name="Varghese N."/>
            <person name="Submissions S."/>
        </authorList>
    </citation>
    <scope>NUCLEOTIDE SEQUENCE [LARGE SCALE GENOMIC DNA]</scope>
    <source>
        <strain evidence="6">DX253</strain>
    </source>
</reference>
<dbReference type="Pfam" id="PF24278">
    <property type="entry name" value="HVO_0513_N"/>
    <property type="match status" value="1"/>
</dbReference>
<dbReference type="PANTHER" id="PTHR34236:SF1">
    <property type="entry name" value="DIMETHYL SULFOXIDE REDUCTASE TRANSCRIPTIONAL ACTIVATOR"/>
    <property type="match status" value="1"/>
</dbReference>
<dbReference type="InterPro" id="IPR007050">
    <property type="entry name" value="HTH_bacterioopsin"/>
</dbReference>
<dbReference type="SUPFAM" id="SSF88659">
    <property type="entry name" value="Sigma3 and sigma4 domains of RNA polymerase sigma factors"/>
    <property type="match status" value="1"/>
</dbReference>
<dbReference type="EMBL" id="FRAN01000001">
    <property type="protein sequence ID" value="SHK28016.1"/>
    <property type="molecule type" value="Genomic_DNA"/>
</dbReference>
<evidence type="ECO:0000313" key="5">
    <source>
        <dbReference type="EMBL" id="SHK28016.1"/>
    </source>
</evidence>
<evidence type="ECO:0000256" key="1">
    <source>
        <dbReference type="ARBA" id="ARBA00023015"/>
    </source>
</evidence>
<dbReference type="Pfam" id="PF04967">
    <property type="entry name" value="HTH_10"/>
    <property type="match status" value="1"/>
</dbReference>
<keyword evidence="2" id="KW-0804">Transcription</keyword>
<name>A0A1M6R6G8_HALPU</name>
<evidence type="ECO:0000259" key="4">
    <source>
        <dbReference type="Pfam" id="PF24278"/>
    </source>
</evidence>